<dbReference type="PANTHER" id="PTHR45947:SF14">
    <property type="entry name" value="SLL1723 PROTEIN"/>
    <property type="match status" value="1"/>
</dbReference>
<keyword evidence="4" id="KW-1185">Reference proteome</keyword>
<feature type="domain" description="Glycosyl transferase family 1" evidence="1">
    <location>
        <begin position="216"/>
        <end position="379"/>
    </location>
</feature>
<dbReference type="GO" id="GO:0016757">
    <property type="term" value="F:glycosyltransferase activity"/>
    <property type="evidence" value="ECO:0007669"/>
    <property type="project" value="UniProtKB-KW"/>
</dbReference>
<evidence type="ECO:0000259" key="2">
    <source>
        <dbReference type="Pfam" id="PF13439"/>
    </source>
</evidence>
<feature type="domain" description="Glycosyltransferase subfamily 4-like N-terminal" evidence="2">
    <location>
        <begin position="92"/>
        <end position="205"/>
    </location>
</feature>
<dbReference type="InterPro" id="IPR001296">
    <property type="entry name" value="Glyco_trans_1"/>
</dbReference>
<protein>
    <submittedName>
        <fullName evidence="3">Glycosyltransferase</fullName>
        <ecNumber evidence="3">2.4.-.-</ecNumber>
    </submittedName>
</protein>
<dbReference type="Pfam" id="PF00534">
    <property type="entry name" value="Glycos_transf_1"/>
    <property type="match status" value="1"/>
</dbReference>
<dbReference type="Proteomes" id="UP001193081">
    <property type="component" value="Unassembled WGS sequence"/>
</dbReference>
<dbReference type="Gene3D" id="3.40.50.2000">
    <property type="entry name" value="Glycogen Phosphorylase B"/>
    <property type="match status" value="2"/>
</dbReference>
<name>A0ABS4D6V4_9CHLR</name>
<dbReference type="RefSeq" id="WP_135477224.1">
    <property type="nucleotide sequence ID" value="NZ_SIJK02000007.1"/>
</dbReference>
<sequence length="415" mass="45052">MLIESAPRIGYVLKVYPRFSETFIVSEILAHEAAGTELEIFALRPPTEGRFHEQLARVRAPVTYLPSQGLRASDFWAQVRRAAAGDPLFWERFAPAQNEDLVDVAQALALADLVRERGLTHLHAHFASSATTVARLAARLAGISYSFTAHAKDLYHESVDATQMRHKLADASAVVTVSDYNVAYLQTQFGEAAAGVRRIYNGLELACFPFQAPMGRPQQIIAVGRLVEKKGFDVLIDACALLRDQGRTFTCLIVGTGDQQVALAQQITRLNLDAQVRLVGPRPQSEVVDLVQRGSVFAAPCVVGNDGNRDGLPTVLLEAMALGTPCVATDVTGIPELIEHGVTGLLVPQRDPGSLAASLAALLDDEALRVDLALAARQRIEQMFDSARNSEALRMLFAEASECAPLRMKEVSRCA</sequence>
<dbReference type="EMBL" id="SIJK02000007">
    <property type="protein sequence ID" value="MBP1465166.1"/>
    <property type="molecule type" value="Genomic_DNA"/>
</dbReference>
<evidence type="ECO:0000259" key="1">
    <source>
        <dbReference type="Pfam" id="PF00534"/>
    </source>
</evidence>
<dbReference type="PANTHER" id="PTHR45947">
    <property type="entry name" value="SULFOQUINOVOSYL TRANSFERASE SQD2"/>
    <property type="match status" value="1"/>
</dbReference>
<evidence type="ECO:0000313" key="3">
    <source>
        <dbReference type="EMBL" id="MBP1465166.1"/>
    </source>
</evidence>
<dbReference type="InterPro" id="IPR028098">
    <property type="entry name" value="Glyco_trans_4-like_N"/>
</dbReference>
<keyword evidence="3" id="KW-0808">Transferase</keyword>
<dbReference type="Pfam" id="PF13439">
    <property type="entry name" value="Glyco_transf_4"/>
    <property type="match status" value="1"/>
</dbReference>
<dbReference type="EC" id="2.4.-.-" evidence="3"/>
<keyword evidence="3" id="KW-0328">Glycosyltransferase</keyword>
<evidence type="ECO:0000313" key="4">
    <source>
        <dbReference type="Proteomes" id="UP001193081"/>
    </source>
</evidence>
<dbReference type="SUPFAM" id="SSF53756">
    <property type="entry name" value="UDP-Glycosyltransferase/glycogen phosphorylase"/>
    <property type="match status" value="1"/>
</dbReference>
<dbReference type="InterPro" id="IPR050194">
    <property type="entry name" value="Glycosyltransferase_grp1"/>
</dbReference>
<reference evidence="3 4" key="1">
    <citation type="submission" date="2021-03" db="EMBL/GenBank/DDBJ databases">
        <authorList>
            <person name="Grouzdev D.S."/>
        </authorList>
    </citation>
    <scope>NUCLEOTIDE SEQUENCE [LARGE SCALE GENOMIC DNA]</scope>
    <source>
        <strain evidence="3 4">M50-1</strain>
    </source>
</reference>
<proteinExistence type="predicted"/>
<accession>A0ABS4D6V4</accession>
<comment type="caution">
    <text evidence="3">The sequence shown here is derived from an EMBL/GenBank/DDBJ whole genome shotgun (WGS) entry which is preliminary data.</text>
</comment>
<gene>
    <name evidence="3" type="ORF">EYB53_005555</name>
</gene>
<organism evidence="3 4">
    <name type="scientific">Candidatus Chloroploca mongolica</name>
    <dbReference type="NCBI Taxonomy" id="2528176"/>
    <lineage>
        <taxon>Bacteria</taxon>
        <taxon>Bacillati</taxon>
        <taxon>Chloroflexota</taxon>
        <taxon>Chloroflexia</taxon>
        <taxon>Chloroflexales</taxon>
        <taxon>Chloroflexineae</taxon>
        <taxon>Oscillochloridaceae</taxon>
        <taxon>Candidatus Chloroploca</taxon>
    </lineage>
</organism>